<keyword evidence="1" id="KW-0175">Coiled coil</keyword>
<dbReference type="EMBL" id="CAUYUE010000001">
    <property type="protein sequence ID" value="CAK0732100.1"/>
    <property type="molecule type" value="Genomic_DNA"/>
</dbReference>
<evidence type="ECO:0000313" key="3">
    <source>
        <dbReference type="EMBL" id="CAK0732100.1"/>
    </source>
</evidence>
<evidence type="ECO:0000256" key="2">
    <source>
        <dbReference type="SAM" id="MobiDB-lite"/>
    </source>
</evidence>
<comment type="caution">
    <text evidence="3">The sequence shown here is derived from an EMBL/GenBank/DDBJ whole genome shotgun (WGS) entry which is preliminary data.</text>
</comment>
<name>A0AAV1HPI7_9CHLO</name>
<evidence type="ECO:0000256" key="1">
    <source>
        <dbReference type="SAM" id="Coils"/>
    </source>
</evidence>
<accession>A0AAV1HPI7</accession>
<gene>
    <name evidence="3" type="ORF">CVIRNUC_000085</name>
</gene>
<feature type="coiled-coil region" evidence="1">
    <location>
        <begin position="38"/>
        <end position="65"/>
    </location>
</feature>
<reference evidence="3 4" key="1">
    <citation type="submission" date="2023-10" db="EMBL/GenBank/DDBJ databases">
        <authorList>
            <person name="Maclean D."/>
            <person name="Macfadyen A."/>
        </authorList>
    </citation>
    <scope>NUCLEOTIDE SEQUENCE [LARGE SCALE GENOMIC DNA]</scope>
</reference>
<feature type="region of interest" description="Disordered" evidence="2">
    <location>
        <begin position="1"/>
        <end position="36"/>
    </location>
</feature>
<protein>
    <submittedName>
        <fullName evidence="3">Uncharacterized protein</fullName>
    </submittedName>
</protein>
<keyword evidence="4" id="KW-1185">Reference proteome</keyword>
<dbReference type="AlphaFoldDB" id="A0AAV1HPI7"/>
<dbReference type="Proteomes" id="UP001314263">
    <property type="component" value="Unassembled WGS sequence"/>
</dbReference>
<feature type="compositionally biased region" description="Polar residues" evidence="2">
    <location>
        <begin position="16"/>
        <end position="33"/>
    </location>
</feature>
<sequence>MDEQFEDIPSFPASAKAQSPSVKDALATQSTQAEPAGVDELKAALIQVQRENRHLEAQLETMREQHHLVAQLLAARLKQQDETDSKGVQDT</sequence>
<evidence type="ECO:0000313" key="4">
    <source>
        <dbReference type="Proteomes" id="UP001314263"/>
    </source>
</evidence>
<organism evidence="3 4">
    <name type="scientific">Coccomyxa viridis</name>
    <dbReference type="NCBI Taxonomy" id="1274662"/>
    <lineage>
        <taxon>Eukaryota</taxon>
        <taxon>Viridiplantae</taxon>
        <taxon>Chlorophyta</taxon>
        <taxon>core chlorophytes</taxon>
        <taxon>Trebouxiophyceae</taxon>
        <taxon>Trebouxiophyceae incertae sedis</taxon>
        <taxon>Coccomyxaceae</taxon>
        <taxon>Coccomyxa</taxon>
    </lineage>
</organism>
<proteinExistence type="predicted"/>